<feature type="non-terminal residue" evidence="1">
    <location>
        <position position="1"/>
    </location>
</feature>
<evidence type="ECO:0000313" key="1">
    <source>
        <dbReference type="EMBL" id="GAI53604.1"/>
    </source>
</evidence>
<sequence>LYFRRALRQAPDYADAKYWVARMYYYQLQYAHALAELEPFIHQYPQHPRTADALREIVDASVFTLGTPQDVLFFLNRLLEHVGDQLVYEPHGVFMYELPYNFMSAKVWLLFRIADIQRR</sequence>
<proteinExistence type="predicted"/>
<dbReference type="AlphaFoldDB" id="X1RDD6"/>
<dbReference type="Gene3D" id="1.25.40.10">
    <property type="entry name" value="Tetratricopeptide repeat domain"/>
    <property type="match status" value="1"/>
</dbReference>
<dbReference type="InterPro" id="IPR011990">
    <property type="entry name" value="TPR-like_helical_dom_sf"/>
</dbReference>
<dbReference type="EMBL" id="BARV01043077">
    <property type="protein sequence ID" value="GAI53604.1"/>
    <property type="molecule type" value="Genomic_DNA"/>
</dbReference>
<dbReference type="SUPFAM" id="SSF48452">
    <property type="entry name" value="TPR-like"/>
    <property type="match status" value="1"/>
</dbReference>
<name>X1RDD6_9ZZZZ</name>
<protein>
    <submittedName>
        <fullName evidence="1">Uncharacterized protein</fullName>
    </submittedName>
</protein>
<organism evidence="1">
    <name type="scientific">marine sediment metagenome</name>
    <dbReference type="NCBI Taxonomy" id="412755"/>
    <lineage>
        <taxon>unclassified sequences</taxon>
        <taxon>metagenomes</taxon>
        <taxon>ecological metagenomes</taxon>
    </lineage>
</organism>
<reference evidence="1" key="1">
    <citation type="journal article" date="2014" name="Front. Microbiol.">
        <title>High frequency of phylogenetically diverse reductive dehalogenase-homologous genes in deep subseafloor sedimentary metagenomes.</title>
        <authorList>
            <person name="Kawai M."/>
            <person name="Futagami T."/>
            <person name="Toyoda A."/>
            <person name="Takaki Y."/>
            <person name="Nishi S."/>
            <person name="Hori S."/>
            <person name="Arai W."/>
            <person name="Tsubouchi T."/>
            <person name="Morono Y."/>
            <person name="Uchiyama I."/>
            <person name="Ito T."/>
            <person name="Fujiyama A."/>
            <person name="Inagaki F."/>
            <person name="Takami H."/>
        </authorList>
    </citation>
    <scope>NUCLEOTIDE SEQUENCE</scope>
    <source>
        <strain evidence="1">Expedition CK06-06</strain>
    </source>
</reference>
<feature type="non-terminal residue" evidence="1">
    <location>
        <position position="119"/>
    </location>
</feature>
<accession>X1RDD6</accession>
<comment type="caution">
    <text evidence="1">The sequence shown here is derived from an EMBL/GenBank/DDBJ whole genome shotgun (WGS) entry which is preliminary data.</text>
</comment>
<gene>
    <name evidence="1" type="ORF">S06H3_64476</name>
</gene>